<keyword evidence="1" id="KW-0812">Transmembrane</keyword>
<keyword evidence="1" id="KW-0472">Membrane</keyword>
<gene>
    <name evidence="2" type="ORF">E6B08_13345</name>
</gene>
<dbReference type="EMBL" id="CP039371">
    <property type="protein sequence ID" value="QCI12284.1"/>
    <property type="molecule type" value="Genomic_DNA"/>
</dbReference>
<organism evidence="2 3">
    <name type="scientific">Pseudomonas putida</name>
    <name type="common">Arthrobacter siderocapsulatus</name>
    <dbReference type="NCBI Taxonomy" id="303"/>
    <lineage>
        <taxon>Bacteria</taxon>
        <taxon>Pseudomonadati</taxon>
        <taxon>Pseudomonadota</taxon>
        <taxon>Gammaproteobacteria</taxon>
        <taxon>Pseudomonadales</taxon>
        <taxon>Pseudomonadaceae</taxon>
        <taxon>Pseudomonas</taxon>
    </lineage>
</organism>
<keyword evidence="1" id="KW-1133">Transmembrane helix</keyword>
<proteinExistence type="predicted"/>
<protein>
    <submittedName>
        <fullName evidence="2">Uncharacterized protein</fullName>
    </submittedName>
</protein>
<dbReference type="RefSeq" id="WP_136914443.1">
    <property type="nucleotide sequence ID" value="NZ_CP039371.1"/>
</dbReference>
<dbReference type="Proteomes" id="UP000298551">
    <property type="component" value="Chromosome"/>
</dbReference>
<reference evidence="3" key="1">
    <citation type="submission" date="2019-04" db="EMBL/GenBank/DDBJ databases">
        <title>Genome sequence of Pseudomonas putida 1290, an auxin catabolizing strain.</title>
        <authorList>
            <person name="Laird T.S."/>
            <person name="Leveau J.H.J."/>
        </authorList>
    </citation>
    <scope>NUCLEOTIDE SEQUENCE [LARGE SCALE GENOMIC DNA]</scope>
    <source>
        <strain evidence="3">1290</strain>
    </source>
</reference>
<evidence type="ECO:0000313" key="2">
    <source>
        <dbReference type="EMBL" id="QCI12284.1"/>
    </source>
</evidence>
<dbReference type="OrthoDB" id="7023449at2"/>
<evidence type="ECO:0000256" key="1">
    <source>
        <dbReference type="SAM" id="Phobius"/>
    </source>
</evidence>
<sequence>MWIGSNESRFRLQRRIMGVALFFAVFFLAAKLEAYLVGDGSLMDVFRGLFVTGFTGGAFYLAGRW</sequence>
<name>A0A4D6X8N0_PSEPU</name>
<dbReference type="AlphaFoldDB" id="A0A4D6X8N0"/>
<evidence type="ECO:0000313" key="3">
    <source>
        <dbReference type="Proteomes" id="UP000298551"/>
    </source>
</evidence>
<accession>A0A4D6X8N0</accession>
<feature type="transmembrane region" description="Helical" evidence="1">
    <location>
        <begin position="44"/>
        <end position="62"/>
    </location>
</feature>